<name>A0A3G3JU59_9BACL</name>
<feature type="transmembrane region" description="Helical" evidence="1">
    <location>
        <begin position="249"/>
        <end position="269"/>
    </location>
</feature>
<keyword evidence="1" id="KW-0812">Transmembrane</keyword>
<accession>A0A3G3JU59</accession>
<feature type="transmembrane region" description="Helical" evidence="1">
    <location>
        <begin position="224"/>
        <end position="243"/>
    </location>
</feature>
<evidence type="ECO:0000256" key="1">
    <source>
        <dbReference type="SAM" id="Phobius"/>
    </source>
</evidence>
<dbReference type="EMBL" id="CP033433">
    <property type="protein sequence ID" value="AYQ71765.1"/>
    <property type="molecule type" value="Genomic_DNA"/>
</dbReference>
<keyword evidence="1" id="KW-1133">Transmembrane helix</keyword>
<feature type="transmembrane region" description="Helical" evidence="1">
    <location>
        <begin position="89"/>
        <end position="108"/>
    </location>
</feature>
<feature type="transmembrane region" description="Helical" evidence="1">
    <location>
        <begin position="65"/>
        <end position="83"/>
    </location>
</feature>
<feature type="transmembrane region" description="Helical" evidence="1">
    <location>
        <begin position="171"/>
        <end position="187"/>
    </location>
</feature>
<dbReference type="Proteomes" id="UP000269097">
    <property type="component" value="Chromosome"/>
</dbReference>
<evidence type="ECO:0000313" key="3">
    <source>
        <dbReference type="Proteomes" id="UP000269097"/>
    </source>
</evidence>
<gene>
    <name evidence="2" type="ORF">EAV92_03760</name>
</gene>
<feature type="transmembrane region" description="Helical" evidence="1">
    <location>
        <begin position="115"/>
        <end position="135"/>
    </location>
</feature>
<proteinExistence type="predicted"/>
<evidence type="ECO:0008006" key="4">
    <source>
        <dbReference type="Google" id="ProtNLM"/>
    </source>
</evidence>
<dbReference type="RefSeq" id="WP_123039827.1">
    <property type="nucleotide sequence ID" value="NZ_CP033433.1"/>
</dbReference>
<dbReference type="AlphaFoldDB" id="A0A3G3JU59"/>
<dbReference type="KEGG" id="coh:EAV92_03760"/>
<feature type="transmembrane region" description="Helical" evidence="1">
    <location>
        <begin position="147"/>
        <end position="164"/>
    </location>
</feature>
<sequence>MPATEIEEKRKFIVNEIEAWRRSKLLPEHYCDFLQNLYLDDLTQRPKGAVETAVRKIGQAPRKHWVLVFGIFALICVVVLHFSAFPLPLQMGLVGFVTTGFVALGGSWRESRPIGAMMALVGGMLFLFGAGAAILDLHGWTEGTGPLVLLGICAAVCIGCGLVVRMALVQWLGWMAVIALYAKLLLGHIPDPSWGETQLFWLPAALLFMWLSWYMHVRFKSVGAVFFTTGLILWFMPELHAAIERLDAQWIQTGLLGKTILAGFGLFRLRKQWMEWVVR</sequence>
<keyword evidence="1" id="KW-0472">Membrane</keyword>
<keyword evidence="3" id="KW-1185">Reference proteome</keyword>
<protein>
    <recommendedName>
        <fullName evidence="4">DUF2157 domain-containing protein</fullName>
    </recommendedName>
</protein>
<organism evidence="2 3">
    <name type="scientific">Cohnella candidum</name>
    <dbReference type="NCBI Taxonomy" id="2674991"/>
    <lineage>
        <taxon>Bacteria</taxon>
        <taxon>Bacillati</taxon>
        <taxon>Bacillota</taxon>
        <taxon>Bacilli</taxon>
        <taxon>Bacillales</taxon>
        <taxon>Paenibacillaceae</taxon>
        <taxon>Cohnella</taxon>
    </lineage>
</organism>
<reference evidence="2 3" key="1">
    <citation type="submission" date="2018-10" db="EMBL/GenBank/DDBJ databases">
        <title>Genome Sequence of Cohnella sp.</title>
        <authorList>
            <person name="Srinivasan S."/>
            <person name="Kim M.K."/>
        </authorList>
    </citation>
    <scope>NUCLEOTIDE SEQUENCE [LARGE SCALE GENOMIC DNA]</scope>
    <source>
        <strain evidence="2 3">18JY8-7</strain>
    </source>
</reference>
<feature type="transmembrane region" description="Helical" evidence="1">
    <location>
        <begin position="199"/>
        <end position="217"/>
    </location>
</feature>
<evidence type="ECO:0000313" key="2">
    <source>
        <dbReference type="EMBL" id="AYQ71765.1"/>
    </source>
</evidence>